<proteinExistence type="predicted"/>
<name>A0AA38UBR8_9AGAR</name>
<gene>
    <name evidence="1" type="ORF">F5878DRAFT_643373</name>
</gene>
<accession>A0AA38UBR8</accession>
<evidence type="ECO:0000313" key="1">
    <source>
        <dbReference type="EMBL" id="KAJ3836652.1"/>
    </source>
</evidence>
<keyword evidence="2" id="KW-1185">Reference proteome</keyword>
<sequence length="435" mass="49376">MDFEWFNMQGSWDDTNADLAGPASQDAALFDSAGFAESSLLADDILLNNDFGGLNEEIDAPTLDMWNEAYSGPNWILGYSATQYPSIIGECSRIPLEASHSLVQRDGVWALDIRTAIQLLDTVFAPDFQGPLYNADTILASAMETPTYQCPLHRLANFRQIGKIGHLGQSEYAIYPDSAITHAAAPFNFSPLDPFSLHFVLILLEPFTPSVPRNDVLRSQYIDHDHAFPQLPPAPTTSVIRQHPTPILSQKEVEVKFAVNIQDACQQVHHGVPVRFREWSVPSTGHLVDIIRGWQATYDLLEAMGYNPALPLEQQSFQWLDGQRQSFLAILLDMDWNPRTFLRKSRRFLWADLTTVTHIWDPEKIPTSGKSLLANAYTTWLRIVCLWRFSDFLTQGGIPNRKSDNRKEADLAILRQSHIWKYRDTINKYLILRPH</sequence>
<comment type="caution">
    <text evidence="1">The sequence shown here is derived from an EMBL/GenBank/DDBJ whole genome shotgun (WGS) entry which is preliminary data.</text>
</comment>
<dbReference type="EMBL" id="MU806303">
    <property type="protein sequence ID" value="KAJ3836652.1"/>
    <property type="molecule type" value="Genomic_DNA"/>
</dbReference>
<reference evidence="1" key="1">
    <citation type="submission" date="2022-08" db="EMBL/GenBank/DDBJ databases">
        <authorList>
            <consortium name="DOE Joint Genome Institute"/>
            <person name="Min B."/>
            <person name="Riley R."/>
            <person name="Sierra-Patev S."/>
            <person name="Naranjo-Ortiz M."/>
            <person name="Looney B."/>
            <person name="Konkel Z."/>
            <person name="Slot J.C."/>
            <person name="Sakamoto Y."/>
            <person name="Steenwyk J.L."/>
            <person name="Rokas A."/>
            <person name="Carro J."/>
            <person name="Camarero S."/>
            <person name="Ferreira P."/>
            <person name="Molpeceres G."/>
            <person name="Ruiz-Duenas F.J."/>
            <person name="Serrano A."/>
            <person name="Henrissat B."/>
            <person name="Drula E."/>
            <person name="Hughes K.W."/>
            <person name="Mata J.L."/>
            <person name="Ishikawa N.K."/>
            <person name="Vargas-Isla R."/>
            <person name="Ushijima S."/>
            <person name="Smith C.A."/>
            <person name="Ahrendt S."/>
            <person name="Andreopoulos W."/>
            <person name="He G."/>
            <person name="Labutti K."/>
            <person name="Lipzen A."/>
            <person name="Ng V."/>
            <person name="Sandor L."/>
            <person name="Barry K."/>
            <person name="Martinez A.T."/>
            <person name="Xiao Y."/>
            <person name="Gibbons J.G."/>
            <person name="Terashima K."/>
            <person name="Hibbett D.S."/>
            <person name="Grigoriev I.V."/>
        </authorList>
    </citation>
    <scope>NUCLEOTIDE SEQUENCE</scope>
    <source>
        <strain evidence="1">TFB9207</strain>
    </source>
</reference>
<evidence type="ECO:0000313" key="2">
    <source>
        <dbReference type="Proteomes" id="UP001163846"/>
    </source>
</evidence>
<protein>
    <submittedName>
        <fullName evidence="1">Uncharacterized protein</fullName>
    </submittedName>
</protein>
<dbReference type="Proteomes" id="UP001163846">
    <property type="component" value="Unassembled WGS sequence"/>
</dbReference>
<dbReference type="AlphaFoldDB" id="A0AA38UBR8"/>
<organism evidence="1 2">
    <name type="scientific">Lentinula raphanica</name>
    <dbReference type="NCBI Taxonomy" id="153919"/>
    <lineage>
        <taxon>Eukaryota</taxon>
        <taxon>Fungi</taxon>
        <taxon>Dikarya</taxon>
        <taxon>Basidiomycota</taxon>
        <taxon>Agaricomycotina</taxon>
        <taxon>Agaricomycetes</taxon>
        <taxon>Agaricomycetidae</taxon>
        <taxon>Agaricales</taxon>
        <taxon>Marasmiineae</taxon>
        <taxon>Omphalotaceae</taxon>
        <taxon>Lentinula</taxon>
    </lineage>
</organism>